<evidence type="ECO:0000256" key="1">
    <source>
        <dbReference type="ARBA" id="ARBA00022723"/>
    </source>
</evidence>
<dbReference type="PANTHER" id="PTHR43794:SF11">
    <property type="entry name" value="AMIDOHYDROLASE-RELATED DOMAIN-CONTAINING PROTEIN"/>
    <property type="match status" value="1"/>
</dbReference>
<comment type="similarity">
    <text evidence="4">Belongs to the metallo-dependent hydrolases superfamily. MTA/SAH deaminase family.</text>
</comment>
<dbReference type="InterPro" id="IPR006680">
    <property type="entry name" value="Amidohydro-rel"/>
</dbReference>
<dbReference type="Gene3D" id="3.20.20.140">
    <property type="entry name" value="Metal-dependent hydrolases"/>
    <property type="match status" value="1"/>
</dbReference>
<dbReference type="HAMAP" id="MF_01281">
    <property type="entry name" value="MTA_SAH_deamin"/>
    <property type="match status" value="1"/>
</dbReference>
<feature type="domain" description="Amidohydrolase-related" evidence="5">
    <location>
        <begin position="56"/>
        <end position="408"/>
    </location>
</feature>
<evidence type="ECO:0000313" key="7">
    <source>
        <dbReference type="Proteomes" id="UP000248066"/>
    </source>
</evidence>
<accession>A0A2W0HHL9</accession>
<dbReference type="OrthoDB" id="9807210at2"/>
<dbReference type="SUPFAM" id="SSF51556">
    <property type="entry name" value="Metallo-dependent hydrolases"/>
    <property type="match status" value="1"/>
</dbReference>
<dbReference type="InterPro" id="IPR050287">
    <property type="entry name" value="MTA/SAH_deaminase"/>
</dbReference>
<dbReference type="GO" id="GO:0046872">
    <property type="term" value="F:metal ion binding"/>
    <property type="evidence" value="ECO:0007669"/>
    <property type="project" value="UniProtKB-KW"/>
</dbReference>
<keyword evidence="1 4" id="KW-0479">Metal-binding</keyword>
<comment type="cofactor">
    <cofactor evidence="4">
        <name>Zn(2+)</name>
        <dbReference type="ChEBI" id="CHEBI:29105"/>
    </cofactor>
    <text evidence="4">Binds 1 zinc ion per subunit.</text>
</comment>
<protein>
    <recommendedName>
        <fullName evidence="4">5-methylthioadenosine/S-adenosylhomocysteine deaminase</fullName>
        <shortName evidence="4">MTA/SAH deaminase</shortName>
        <ecNumber evidence="4">3.5.4.28</ecNumber>
        <ecNumber evidence="4">3.5.4.31</ecNumber>
    </recommendedName>
</protein>
<dbReference type="EC" id="3.5.4.31" evidence="4"/>
<keyword evidence="3 4" id="KW-0862">Zinc</keyword>
<dbReference type="Pfam" id="PF01979">
    <property type="entry name" value="Amidohydro_1"/>
    <property type="match status" value="1"/>
</dbReference>
<dbReference type="InterPro" id="IPR023512">
    <property type="entry name" value="Deaminase_MtaD/DadD"/>
</dbReference>
<evidence type="ECO:0000256" key="3">
    <source>
        <dbReference type="ARBA" id="ARBA00022833"/>
    </source>
</evidence>
<keyword evidence="2 4" id="KW-0378">Hydrolase</keyword>
<dbReference type="PANTHER" id="PTHR43794">
    <property type="entry name" value="AMINOHYDROLASE SSNA-RELATED"/>
    <property type="match status" value="1"/>
</dbReference>
<dbReference type="EMBL" id="PDOF01000002">
    <property type="protein sequence ID" value="PYZ96452.1"/>
    <property type="molecule type" value="Genomic_DNA"/>
</dbReference>
<comment type="catalytic activity">
    <reaction evidence="4">
        <text>S-methyl-5'-thioadenosine + H2O + H(+) = S-methyl-5'-thioinosine + NH4(+)</text>
        <dbReference type="Rhea" id="RHEA:25025"/>
        <dbReference type="ChEBI" id="CHEBI:15377"/>
        <dbReference type="ChEBI" id="CHEBI:15378"/>
        <dbReference type="ChEBI" id="CHEBI:17509"/>
        <dbReference type="ChEBI" id="CHEBI:28938"/>
        <dbReference type="ChEBI" id="CHEBI:48595"/>
        <dbReference type="EC" id="3.5.4.31"/>
    </reaction>
</comment>
<dbReference type="InterPro" id="IPR032466">
    <property type="entry name" value="Metal_Hydrolase"/>
</dbReference>
<evidence type="ECO:0000313" key="6">
    <source>
        <dbReference type="EMBL" id="PYZ96452.1"/>
    </source>
</evidence>
<feature type="binding site" evidence="4">
    <location>
        <position position="305"/>
    </location>
    <ligand>
        <name>Zn(2+)</name>
        <dbReference type="ChEBI" id="CHEBI:29105"/>
    </ligand>
</feature>
<gene>
    <name evidence="4" type="primary">mtaD</name>
    <name evidence="6" type="ORF">CR205_12075</name>
</gene>
<feature type="binding site" evidence="4">
    <location>
        <position position="305"/>
    </location>
    <ligand>
        <name>substrate</name>
    </ligand>
</feature>
<sequence length="436" mass="48055">MKTAYTNGTIFTMDAANEWYKNGIIITEDGRIVYAGPPNDFEQQSVDETIDLKGKWVLPGLVNTHSHILMTILRGTGDDMNLKPWLEQRVWPLEQQFTPEIGTASARLGVLEMLKSGTTTFSDMFNPNGIDSDEVIHAIADSGIRGAFSHTVFSAGSEADQRANLNEAERFAKTYRSFADGRFTTMIAPHSPYTCTPKALEECARLAKENKVMAHIHVAETDGEIEEILTRYGARPIEHIRRSGLFDVPAIMAHGVVLNDEERAFMKERDIRVAHNPVSNLKLGSGVADVAALREADVKVGIATDGVMSNNNFDMFEELRLAALLQKGTYKDATRLPAEEILAMATRIGAEAVGMKHTGCLKSGRCADFITIDPSDKPHLQPAAEACSHLVYAVSGKDVCDVYVEGRQLVKDGQCLTMDEEKIIADANRLRKQLEI</sequence>
<dbReference type="Gene3D" id="2.30.40.10">
    <property type="entry name" value="Urease, subunit C, domain 1"/>
    <property type="match status" value="1"/>
</dbReference>
<name>A0A2W0HHL9_9BACI</name>
<comment type="caution">
    <text evidence="4">Lacks conserved residue(s) required for the propagation of feature annotation.</text>
</comment>
<feature type="binding site" evidence="4">
    <location>
        <position position="217"/>
    </location>
    <ligand>
        <name>Zn(2+)</name>
        <dbReference type="ChEBI" id="CHEBI:29105"/>
    </ligand>
</feature>
<feature type="binding site" evidence="4">
    <location>
        <position position="94"/>
    </location>
    <ligand>
        <name>substrate</name>
    </ligand>
</feature>
<dbReference type="AlphaFoldDB" id="A0A2W0HHL9"/>
<feature type="binding site" evidence="4">
    <location>
        <position position="190"/>
    </location>
    <ligand>
        <name>substrate</name>
    </ligand>
</feature>
<dbReference type="InterPro" id="IPR011059">
    <property type="entry name" value="Metal-dep_hydrolase_composite"/>
</dbReference>
<comment type="catalytic activity">
    <reaction evidence="4">
        <text>S-adenosyl-L-homocysteine + H2O + H(+) = S-inosyl-L-homocysteine + NH4(+)</text>
        <dbReference type="Rhea" id="RHEA:20716"/>
        <dbReference type="ChEBI" id="CHEBI:15377"/>
        <dbReference type="ChEBI" id="CHEBI:15378"/>
        <dbReference type="ChEBI" id="CHEBI:28938"/>
        <dbReference type="ChEBI" id="CHEBI:57856"/>
        <dbReference type="ChEBI" id="CHEBI:57985"/>
        <dbReference type="EC" id="3.5.4.28"/>
    </reaction>
</comment>
<evidence type="ECO:0000259" key="5">
    <source>
        <dbReference type="Pfam" id="PF01979"/>
    </source>
</evidence>
<feature type="binding site" evidence="4">
    <location>
        <position position="67"/>
    </location>
    <ligand>
        <name>Zn(2+)</name>
        <dbReference type="ChEBI" id="CHEBI:29105"/>
    </ligand>
</feature>
<proteinExistence type="inferred from homology"/>
<dbReference type="CDD" id="cd01298">
    <property type="entry name" value="ATZ_TRZ_like"/>
    <property type="match status" value="1"/>
</dbReference>
<comment type="caution">
    <text evidence="6">The sequence shown here is derived from an EMBL/GenBank/DDBJ whole genome shotgun (WGS) entry which is preliminary data.</text>
</comment>
<dbReference type="SUPFAM" id="SSF51338">
    <property type="entry name" value="Composite domain of metallo-dependent hydrolases"/>
    <property type="match status" value="1"/>
</dbReference>
<dbReference type="EC" id="3.5.4.28" evidence="4"/>
<organism evidence="6 7">
    <name type="scientific">Alteribacter lacisalsi</name>
    <dbReference type="NCBI Taxonomy" id="2045244"/>
    <lineage>
        <taxon>Bacteria</taxon>
        <taxon>Bacillati</taxon>
        <taxon>Bacillota</taxon>
        <taxon>Bacilli</taxon>
        <taxon>Bacillales</taxon>
        <taxon>Bacillaceae</taxon>
        <taxon>Alteribacter</taxon>
    </lineage>
</organism>
<evidence type="ECO:0000256" key="4">
    <source>
        <dbReference type="HAMAP-Rule" id="MF_01281"/>
    </source>
</evidence>
<dbReference type="GO" id="GO:0090614">
    <property type="term" value="F:5'-methylthioadenosine deaminase activity"/>
    <property type="evidence" value="ECO:0007669"/>
    <property type="project" value="UniProtKB-UniRule"/>
</dbReference>
<feature type="binding site" evidence="4">
    <location>
        <position position="65"/>
    </location>
    <ligand>
        <name>Zn(2+)</name>
        <dbReference type="ChEBI" id="CHEBI:29105"/>
    </ligand>
</feature>
<reference evidence="6 7" key="1">
    <citation type="submission" date="2017-10" db="EMBL/GenBank/DDBJ databases">
        <title>Bacillus sp. nov., a halophilic bacterium isolated from a Yangshapao Lake.</title>
        <authorList>
            <person name="Wang H."/>
        </authorList>
    </citation>
    <scope>NUCLEOTIDE SEQUENCE [LARGE SCALE GENOMIC DNA]</scope>
    <source>
        <strain evidence="6 7">YSP-3</strain>
    </source>
</reference>
<dbReference type="GO" id="GO:0050270">
    <property type="term" value="F:S-adenosylhomocysteine deaminase activity"/>
    <property type="evidence" value="ECO:0007669"/>
    <property type="project" value="UniProtKB-UniRule"/>
</dbReference>
<evidence type="ECO:0000256" key="2">
    <source>
        <dbReference type="ARBA" id="ARBA00022801"/>
    </source>
</evidence>
<dbReference type="FunFam" id="3.20.20.140:FF:000014">
    <property type="entry name" value="5-methylthioadenosine/S-adenosylhomocysteine deaminase"/>
    <property type="match status" value="1"/>
</dbReference>
<feature type="binding site" evidence="4">
    <location>
        <position position="220"/>
    </location>
    <ligand>
        <name>substrate</name>
    </ligand>
</feature>
<comment type="function">
    <text evidence="4">Catalyzes the deamination of 5-methylthioadenosine and S-adenosyl-L-homocysteine into 5-methylthioinosine and S-inosyl-L-homocysteine, respectively. Is also able to deaminate adenosine.</text>
</comment>
<keyword evidence="7" id="KW-1185">Reference proteome</keyword>
<dbReference type="Proteomes" id="UP000248066">
    <property type="component" value="Unassembled WGS sequence"/>
</dbReference>